<feature type="signal peptide" evidence="2">
    <location>
        <begin position="1"/>
        <end position="23"/>
    </location>
</feature>
<evidence type="ECO:0000313" key="3">
    <source>
        <dbReference type="EMBL" id="CAG4897615.1"/>
    </source>
</evidence>
<accession>A0ABN7QL12</accession>
<comment type="caution">
    <text evidence="3">The sequence shown here is derived from an EMBL/GenBank/DDBJ whole genome shotgun (WGS) entry which is preliminary data.</text>
</comment>
<evidence type="ECO:0000256" key="2">
    <source>
        <dbReference type="SAM" id="SignalP"/>
    </source>
</evidence>
<feature type="region of interest" description="Disordered" evidence="1">
    <location>
        <begin position="72"/>
        <end position="92"/>
    </location>
</feature>
<dbReference type="EMBL" id="CAJQYY010000011">
    <property type="protein sequence ID" value="CAG4897615.1"/>
    <property type="molecule type" value="Genomic_DNA"/>
</dbReference>
<sequence length="92" mass="9636">MKTVIRITAGVLVSAFCVGSALAQTGSRPYDPSTPLTRADVRADLVAWRAAGYDPLDWLDYPENAQRASRIVAAQRAHGTGSGSGSGANSMQ</sequence>
<dbReference type="Pfam" id="PF13663">
    <property type="entry name" value="DUF4148"/>
    <property type="match status" value="1"/>
</dbReference>
<evidence type="ECO:0000256" key="1">
    <source>
        <dbReference type="SAM" id="MobiDB-lite"/>
    </source>
</evidence>
<feature type="chain" id="PRO_5046299110" description="DUF4148 domain-containing protein" evidence="2">
    <location>
        <begin position="24"/>
        <end position="92"/>
    </location>
</feature>
<proteinExistence type="predicted"/>
<organism evidence="3 4">
    <name type="scientific">Paraburkholderia gardini</name>
    <dbReference type="NCBI Taxonomy" id="2823469"/>
    <lineage>
        <taxon>Bacteria</taxon>
        <taxon>Pseudomonadati</taxon>
        <taxon>Pseudomonadota</taxon>
        <taxon>Betaproteobacteria</taxon>
        <taxon>Burkholderiales</taxon>
        <taxon>Burkholderiaceae</taxon>
        <taxon>Paraburkholderia</taxon>
    </lineage>
</organism>
<protein>
    <recommendedName>
        <fullName evidence="5">DUF4148 domain-containing protein</fullName>
    </recommendedName>
</protein>
<gene>
    <name evidence="3" type="ORF">R54767_02292</name>
</gene>
<keyword evidence="2" id="KW-0732">Signal</keyword>
<dbReference type="RefSeq" id="WP_228978123.1">
    <property type="nucleotide sequence ID" value="NZ_CAJQYY010000011.1"/>
</dbReference>
<keyword evidence="4" id="KW-1185">Reference proteome</keyword>
<dbReference type="InterPro" id="IPR025421">
    <property type="entry name" value="DUF4148"/>
</dbReference>
<dbReference type="Proteomes" id="UP000789752">
    <property type="component" value="Unassembled WGS sequence"/>
</dbReference>
<evidence type="ECO:0000313" key="4">
    <source>
        <dbReference type="Proteomes" id="UP000789752"/>
    </source>
</evidence>
<name>A0ABN7QL12_9BURK</name>
<reference evidence="3 4" key="1">
    <citation type="submission" date="2021-04" db="EMBL/GenBank/DDBJ databases">
        <authorList>
            <person name="Vanwijnsberghe S."/>
        </authorList>
    </citation>
    <scope>NUCLEOTIDE SEQUENCE [LARGE SCALE GENOMIC DNA]</scope>
    <source>
        <strain evidence="3 4">LMG 32171</strain>
    </source>
</reference>
<evidence type="ECO:0008006" key="5">
    <source>
        <dbReference type="Google" id="ProtNLM"/>
    </source>
</evidence>